<feature type="transmembrane region" description="Helical" evidence="8">
    <location>
        <begin position="142"/>
        <end position="165"/>
    </location>
</feature>
<name>A0A8H4GVL3_9EURO</name>
<protein>
    <recommendedName>
        <fullName evidence="11">MFS peptide transporter Ptr2</fullName>
    </recommendedName>
</protein>
<dbReference type="Pfam" id="PF00854">
    <property type="entry name" value="PTR2"/>
    <property type="match status" value="1"/>
</dbReference>
<dbReference type="EMBL" id="JAAAPX010000048">
    <property type="protein sequence ID" value="KAF4236945.1"/>
    <property type="molecule type" value="Genomic_DNA"/>
</dbReference>
<evidence type="ECO:0000256" key="2">
    <source>
        <dbReference type="ARBA" id="ARBA00005982"/>
    </source>
</evidence>
<feature type="region of interest" description="Disordered" evidence="7">
    <location>
        <begin position="1"/>
        <end position="48"/>
    </location>
</feature>
<dbReference type="CDD" id="cd17350">
    <property type="entry name" value="MFS_PTR2"/>
    <property type="match status" value="1"/>
</dbReference>
<evidence type="ECO:0000256" key="5">
    <source>
        <dbReference type="ARBA" id="ARBA00022989"/>
    </source>
</evidence>
<evidence type="ECO:0000313" key="10">
    <source>
        <dbReference type="Proteomes" id="UP000653565"/>
    </source>
</evidence>
<proteinExistence type="inferred from homology"/>
<reference evidence="9" key="1">
    <citation type="journal article" date="2020" name="bioRxiv">
        <title>Genomic and phenotypic heterogeneity of clinical isolates of the human pathogens Aspergillus fumigatus, Aspergillus lentulus and Aspergillus fumigatiaffinis.</title>
        <authorList>
            <person name="dos Santos R.A.C."/>
            <person name="Steenwyk J.L."/>
            <person name="Rivero-Menendez O."/>
            <person name="Mead M.E."/>
            <person name="Silva L.P."/>
            <person name="Bastos R.W."/>
            <person name="Alastruey-Izquierdo A."/>
            <person name="Goldman G.H."/>
            <person name="Rokas A."/>
        </authorList>
    </citation>
    <scope>NUCLEOTIDE SEQUENCE</scope>
    <source>
        <strain evidence="9">CNM-CM6805</strain>
    </source>
</reference>
<feature type="transmembrane region" description="Helical" evidence="8">
    <location>
        <begin position="254"/>
        <end position="275"/>
    </location>
</feature>
<comment type="caution">
    <text evidence="9">The sequence shown here is derived from an EMBL/GenBank/DDBJ whole genome shotgun (WGS) entry which is preliminary data.</text>
</comment>
<feature type="transmembrane region" description="Helical" evidence="8">
    <location>
        <begin position="227"/>
        <end position="248"/>
    </location>
</feature>
<dbReference type="AlphaFoldDB" id="A0A8H4GVL3"/>
<dbReference type="Gene3D" id="1.20.1250.20">
    <property type="entry name" value="MFS general substrate transporter like domains"/>
    <property type="match status" value="1"/>
</dbReference>
<dbReference type="Proteomes" id="UP000653565">
    <property type="component" value="Unassembled WGS sequence"/>
</dbReference>
<dbReference type="GO" id="GO:0005886">
    <property type="term" value="C:plasma membrane"/>
    <property type="evidence" value="ECO:0007669"/>
    <property type="project" value="UniProtKB-ARBA"/>
</dbReference>
<feature type="transmembrane region" description="Helical" evidence="8">
    <location>
        <begin position="383"/>
        <end position="400"/>
    </location>
</feature>
<evidence type="ECO:0000256" key="3">
    <source>
        <dbReference type="ARBA" id="ARBA00022448"/>
    </source>
</evidence>
<accession>A0A8H4GVL3</accession>
<feature type="transmembrane region" description="Helical" evidence="8">
    <location>
        <begin position="336"/>
        <end position="353"/>
    </location>
</feature>
<organism evidence="9 10">
    <name type="scientific">Aspergillus fumigatiaffinis</name>
    <dbReference type="NCBI Taxonomy" id="340414"/>
    <lineage>
        <taxon>Eukaryota</taxon>
        <taxon>Fungi</taxon>
        <taxon>Dikarya</taxon>
        <taxon>Ascomycota</taxon>
        <taxon>Pezizomycotina</taxon>
        <taxon>Eurotiomycetes</taxon>
        <taxon>Eurotiomycetidae</taxon>
        <taxon>Eurotiales</taxon>
        <taxon>Aspergillaceae</taxon>
        <taxon>Aspergillus</taxon>
        <taxon>Aspergillus subgen. Fumigati</taxon>
    </lineage>
</organism>
<dbReference type="InterPro" id="IPR036259">
    <property type="entry name" value="MFS_trans_sf"/>
</dbReference>
<keyword evidence="4 8" id="KW-0812">Transmembrane</keyword>
<dbReference type="InterPro" id="IPR000109">
    <property type="entry name" value="POT_fam"/>
</dbReference>
<feature type="transmembrane region" description="Helical" evidence="8">
    <location>
        <begin position="528"/>
        <end position="548"/>
    </location>
</feature>
<gene>
    <name evidence="9" type="ORF">CNMCM6805_007167</name>
</gene>
<keyword evidence="10" id="KW-1185">Reference proteome</keyword>
<evidence type="ECO:0000256" key="8">
    <source>
        <dbReference type="SAM" id="Phobius"/>
    </source>
</evidence>
<evidence type="ECO:0000256" key="6">
    <source>
        <dbReference type="ARBA" id="ARBA00023136"/>
    </source>
</evidence>
<dbReference type="FunFam" id="1.20.1250.20:FF:000085">
    <property type="entry name" value="MFS peptide transporter Ptr2"/>
    <property type="match status" value="1"/>
</dbReference>
<feature type="transmembrane region" description="Helical" evidence="8">
    <location>
        <begin position="171"/>
        <end position="196"/>
    </location>
</feature>
<dbReference type="PANTHER" id="PTHR11654">
    <property type="entry name" value="OLIGOPEPTIDE TRANSPORTER-RELATED"/>
    <property type="match status" value="1"/>
</dbReference>
<comment type="subcellular location">
    <subcellularLocation>
        <location evidence="1">Membrane</location>
        <topology evidence="1">Multi-pass membrane protein</topology>
    </subcellularLocation>
</comment>
<evidence type="ECO:0008006" key="11">
    <source>
        <dbReference type="Google" id="ProtNLM"/>
    </source>
</evidence>
<keyword evidence="3" id="KW-0813">Transport</keyword>
<evidence type="ECO:0000256" key="4">
    <source>
        <dbReference type="ARBA" id="ARBA00022692"/>
    </source>
</evidence>
<reference evidence="9" key="2">
    <citation type="submission" date="2020-04" db="EMBL/GenBank/DDBJ databases">
        <authorList>
            <person name="Santos R.A.C."/>
            <person name="Steenwyk J.L."/>
            <person name="Rivero-Menendez O."/>
            <person name="Mead M.E."/>
            <person name="Silva L.P."/>
            <person name="Bastos R.W."/>
            <person name="Alastruey-Izquierdo A."/>
            <person name="Goldman G.H."/>
            <person name="Rokas A."/>
        </authorList>
    </citation>
    <scope>NUCLEOTIDE SEQUENCE</scope>
    <source>
        <strain evidence="9">CNM-CM6805</strain>
    </source>
</reference>
<evidence type="ECO:0000256" key="1">
    <source>
        <dbReference type="ARBA" id="ARBA00004141"/>
    </source>
</evidence>
<dbReference type="GO" id="GO:0071916">
    <property type="term" value="F:dipeptide transmembrane transporter activity"/>
    <property type="evidence" value="ECO:0007669"/>
    <property type="project" value="UniProtKB-ARBA"/>
</dbReference>
<feature type="transmembrane region" description="Helical" evidence="8">
    <location>
        <begin position="412"/>
        <end position="435"/>
    </location>
</feature>
<evidence type="ECO:0000313" key="9">
    <source>
        <dbReference type="EMBL" id="KAF4236945.1"/>
    </source>
</evidence>
<sequence>MSTRDHEVEATQPHVQDNVVSEVALNEKDPYAVEKAPSETPDGEEPTAEEAKNLRHIAENLPLSAWLVAIVELCERFTYYGMSGLFQNYVNNPLDGSKGRGALGLGHQGATGLTTFFQFWCYVTPILGAIIADQYLGKYKTIVLFCGVYLVGLLILVCTSIPTALEHGAGLGGFIVAILVIGLGTGGIKSNVAPLIADQYKRKKMAVSTTKKGERVIIDPALTIQRIYMIFYGCINLGSLSLLATPYMERDIGFWSGYLLCLCMFACGTLVLIVGRKYYVVRPPQGSIITDAFKALGIMIANRKMDAAKPSWQAANGGNRPNLPWDDHFIDELKRALVACRVFCFFPIYWVVYGQFSGNFVTQAAQMQGHGIPNDLMQNFDPISIIVFIPILETLVYPLLRRLHIRFRPITRISLGFVVASLAMMYAAIVQHLIYSAGPCYDQPLCDASKIDGTAQGNRVHIAIQTPAYMFIGISEIFASVSGLEYAYTKAPPSMKSFVQSMYLLTNAFGSALAEALTPAAFDPAIMWMFVGLACASFLVGIIFWFVFHHLNAQEDDMNKLDADDPDAPPPRVHEEKN</sequence>
<keyword evidence="6 8" id="KW-0472">Membrane</keyword>
<keyword evidence="5 8" id="KW-1133">Transmembrane helix</keyword>
<feature type="transmembrane region" description="Helical" evidence="8">
    <location>
        <begin position="501"/>
        <end position="522"/>
    </location>
</feature>
<feature type="transmembrane region" description="Helical" evidence="8">
    <location>
        <begin position="468"/>
        <end position="489"/>
    </location>
</feature>
<dbReference type="OrthoDB" id="8904098at2759"/>
<evidence type="ECO:0000256" key="7">
    <source>
        <dbReference type="SAM" id="MobiDB-lite"/>
    </source>
</evidence>
<comment type="similarity">
    <text evidence="2">Belongs to the major facilitator superfamily. Proton-dependent oligopeptide transporter (POT/PTR) (TC 2.A.17) family.</text>
</comment>
<dbReference type="SUPFAM" id="SSF103473">
    <property type="entry name" value="MFS general substrate transporter"/>
    <property type="match status" value="1"/>
</dbReference>